<dbReference type="SUPFAM" id="SSF52540">
    <property type="entry name" value="P-loop containing nucleoside triphosphate hydrolases"/>
    <property type="match status" value="1"/>
</dbReference>
<gene>
    <name evidence="20" type="ORF">BJ992_002386</name>
</gene>
<comment type="similarity">
    <text evidence="2">Belongs to the CpsC/CapA family.</text>
</comment>
<feature type="domain" description="AAA" evidence="19">
    <location>
        <begin position="277"/>
        <end position="405"/>
    </location>
</feature>
<accession>A0A7X0M611</accession>
<dbReference type="InterPro" id="IPR005702">
    <property type="entry name" value="Wzc-like_C"/>
</dbReference>
<protein>
    <recommendedName>
        <fullName evidence="5">non-specific protein-tyrosine kinase</fullName>
        <ecNumber evidence="5">2.7.10.2</ecNumber>
    </recommendedName>
</protein>
<keyword evidence="7" id="KW-0997">Cell inner membrane</keyword>
<evidence type="ECO:0000256" key="13">
    <source>
        <dbReference type="ARBA" id="ARBA00022989"/>
    </source>
</evidence>
<dbReference type="GO" id="GO:0005886">
    <property type="term" value="C:plasma membrane"/>
    <property type="evidence" value="ECO:0007669"/>
    <property type="project" value="UniProtKB-SubCell"/>
</dbReference>
<dbReference type="InterPro" id="IPR050445">
    <property type="entry name" value="Bact_polysacc_biosynth/exp"/>
</dbReference>
<evidence type="ECO:0000256" key="15">
    <source>
        <dbReference type="ARBA" id="ARBA00023137"/>
    </source>
</evidence>
<dbReference type="InterPro" id="IPR025669">
    <property type="entry name" value="AAA_dom"/>
</dbReference>
<dbReference type="Proteomes" id="UP000555564">
    <property type="component" value="Unassembled WGS sequence"/>
</dbReference>
<evidence type="ECO:0000256" key="17">
    <source>
        <dbReference type="SAM" id="Phobius"/>
    </source>
</evidence>
<evidence type="ECO:0000256" key="12">
    <source>
        <dbReference type="ARBA" id="ARBA00022840"/>
    </source>
</evidence>
<dbReference type="InterPro" id="IPR003856">
    <property type="entry name" value="LPS_length_determ_N"/>
</dbReference>
<evidence type="ECO:0000313" key="21">
    <source>
        <dbReference type="Proteomes" id="UP000555564"/>
    </source>
</evidence>
<dbReference type="AlphaFoldDB" id="A0A7X0M611"/>
<keyword evidence="12" id="KW-0067">ATP-binding</keyword>
<comment type="similarity">
    <text evidence="4">Belongs to the etk/wzc family.</text>
</comment>
<dbReference type="EC" id="2.7.10.2" evidence="5"/>
<name>A0A7X0M611_9ACTN</name>
<feature type="domain" description="Polysaccharide chain length determinant N-terminal" evidence="18">
    <location>
        <begin position="7"/>
        <end position="95"/>
    </location>
</feature>
<feature type="transmembrane region" description="Helical" evidence="17">
    <location>
        <begin position="20"/>
        <end position="39"/>
    </location>
</feature>
<dbReference type="CDD" id="cd05387">
    <property type="entry name" value="BY-kinase"/>
    <property type="match status" value="1"/>
</dbReference>
<evidence type="ECO:0000256" key="9">
    <source>
        <dbReference type="ARBA" id="ARBA00022692"/>
    </source>
</evidence>
<evidence type="ECO:0000256" key="1">
    <source>
        <dbReference type="ARBA" id="ARBA00004429"/>
    </source>
</evidence>
<comment type="subcellular location">
    <subcellularLocation>
        <location evidence="1">Cell inner membrane</location>
        <topology evidence="1">Multi-pass membrane protein</topology>
    </subcellularLocation>
</comment>
<evidence type="ECO:0000256" key="16">
    <source>
        <dbReference type="ARBA" id="ARBA00051245"/>
    </source>
</evidence>
<keyword evidence="15" id="KW-0829">Tyrosine-protein kinase</keyword>
<reference evidence="20 21" key="1">
    <citation type="submission" date="2020-08" db="EMBL/GenBank/DDBJ databases">
        <title>Sequencing the genomes of 1000 actinobacteria strains.</title>
        <authorList>
            <person name="Klenk H.-P."/>
        </authorList>
    </citation>
    <scope>NUCLEOTIDE SEQUENCE [LARGE SCALE GENOMIC DNA]</scope>
    <source>
        <strain evidence="20 21">DSM 44936</strain>
    </source>
</reference>
<keyword evidence="6" id="KW-1003">Cell membrane</keyword>
<evidence type="ECO:0000259" key="18">
    <source>
        <dbReference type="Pfam" id="PF02706"/>
    </source>
</evidence>
<dbReference type="Gene3D" id="3.40.50.300">
    <property type="entry name" value="P-loop containing nucleotide triphosphate hydrolases"/>
    <property type="match status" value="1"/>
</dbReference>
<sequence>MKGADPVDLLSYLRLARRSWPVILLSLVLATAASFLVTARTPPTYAATVSMVVSAHDEGKTSTATAYQAALLSVQRVKSYAALLTSRKLAARVVSGDKEARRLAENITADVVPDTVILRATVTDRDPVRAAWLANAVGTQFTRLIGQIERPAPGDPATVKITLLDKAEVPSSPASPRPLVNLAIALFVALLLSSCAIAVRGIMDTAVTTVEELRGLADGPVLGVIGYEPDARRHPLIVRHEGRSSRAEAFRSLRTNLRFLNVDGAPRSLLVTSSLPGEGKTSVAANLAIAMAQTGWRVLLVDADLRRPSVPSYLGIEGAVGLTDVLLGDVDPADAVQSWGRPSLSVLPSGRIPPNPSELLGSQGMRGLMDRLTQKYDIVIIDTAPLLLVTDAAALAASSDAVLLVARYGKTRREYVTRAAELLASANARLAGTVLNFVPRKSGEVHYGYSEYQANVSEERAPLVGV</sequence>
<comment type="caution">
    <text evidence="20">The sequence shown here is derived from an EMBL/GenBank/DDBJ whole genome shotgun (WGS) entry which is preliminary data.</text>
</comment>
<dbReference type="GO" id="GO:0004715">
    <property type="term" value="F:non-membrane spanning protein tyrosine kinase activity"/>
    <property type="evidence" value="ECO:0007669"/>
    <property type="project" value="UniProtKB-EC"/>
</dbReference>
<evidence type="ECO:0000256" key="6">
    <source>
        <dbReference type="ARBA" id="ARBA00022475"/>
    </source>
</evidence>
<dbReference type="GO" id="GO:0042802">
    <property type="term" value="F:identical protein binding"/>
    <property type="evidence" value="ECO:0007669"/>
    <property type="project" value="UniProtKB-ARBA"/>
</dbReference>
<organism evidence="20 21">
    <name type="scientific">Sphaerisporangium rubeum</name>
    <dbReference type="NCBI Taxonomy" id="321317"/>
    <lineage>
        <taxon>Bacteria</taxon>
        <taxon>Bacillati</taxon>
        <taxon>Actinomycetota</taxon>
        <taxon>Actinomycetes</taxon>
        <taxon>Streptosporangiales</taxon>
        <taxon>Streptosporangiaceae</taxon>
        <taxon>Sphaerisporangium</taxon>
    </lineage>
</organism>
<evidence type="ECO:0000256" key="4">
    <source>
        <dbReference type="ARBA" id="ARBA00008883"/>
    </source>
</evidence>
<evidence type="ECO:0000256" key="14">
    <source>
        <dbReference type="ARBA" id="ARBA00023136"/>
    </source>
</evidence>
<evidence type="ECO:0000259" key="19">
    <source>
        <dbReference type="Pfam" id="PF13614"/>
    </source>
</evidence>
<evidence type="ECO:0000256" key="3">
    <source>
        <dbReference type="ARBA" id="ARBA00007316"/>
    </source>
</evidence>
<keyword evidence="14 17" id="KW-0472">Membrane</keyword>
<keyword evidence="13 17" id="KW-1133">Transmembrane helix</keyword>
<evidence type="ECO:0000256" key="5">
    <source>
        <dbReference type="ARBA" id="ARBA00011903"/>
    </source>
</evidence>
<dbReference type="Pfam" id="PF13614">
    <property type="entry name" value="AAA_31"/>
    <property type="match status" value="1"/>
</dbReference>
<evidence type="ECO:0000256" key="8">
    <source>
        <dbReference type="ARBA" id="ARBA00022679"/>
    </source>
</evidence>
<evidence type="ECO:0000256" key="11">
    <source>
        <dbReference type="ARBA" id="ARBA00022777"/>
    </source>
</evidence>
<dbReference type="FunFam" id="3.40.50.300:FF:000527">
    <property type="entry name" value="Tyrosine-protein kinase etk"/>
    <property type="match status" value="1"/>
</dbReference>
<keyword evidence="8" id="KW-0808">Transferase</keyword>
<comment type="similarity">
    <text evidence="3">Belongs to the CpsD/CapB family.</text>
</comment>
<evidence type="ECO:0000313" key="20">
    <source>
        <dbReference type="EMBL" id="MBB6472955.1"/>
    </source>
</evidence>
<dbReference type="GO" id="GO:0005524">
    <property type="term" value="F:ATP binding"/>
    <property type="evidence" value="ECO:0007669"/>
    <property type="project" value="UniProtKB-KW"/>
</dbReference>
<evidence type="ECO:0000256" key="7">
    <source>
        <dbReference type="ARBA" id="ARBA00022519"/>
    </source>
</evidence>
<dbReference type="Pfam" id="PF02706">
    <property type="entry name" value="Wzz"/>
    <property type="match status" value="1"/>
</dbReference>
<proteinExistence type="inferred from homology"/>
<dbReference type="RefSeq" id="WP_184980400.1">
    <property type="nucleotide sequence ID" value="NZ_BAAALO010000032.1"/>
</dbReference>
<keyword evidence="10" id="KW-0547">Nucleotide-binding</keyword>
<keyword evidence="21" id="KW-1185">Reference proteome</keyword>
<keyword evidence="11" id="KW-0418">Kinase</keyword>
<dbReference type="InterPro" id="IPR027417">
    <property type="entry name" value="P-loop_NTPase"/>
</dbReference>
<comment type="catalytic activity">
    <reaction evidence="16">
        <text>L-tyrosyl-[protein] + ATP = O-phospho-L-tyrosyl-[protein] + ADP + H(+)</text>
        <dbReference type="Rhea" id="RHEA:10596"/>
        <dbReference type="Rhea" id="RHEA-COMP:10136"/>
        <dbReference type="Rhea" id="RHEA-COMP:20101"/>
        <dbReference type="ChEBI" id="CHEBI:15378"/>
        <dbReference type="ChEBI" id="CHEBI:30616"/>
        <dbReference type="ChEBI" id="CHEBI:46858"/>
        <dbReference type="ChEBI" id="CHEBI:61978"/>
        <dbReference type="ChEBI" id="CHEBI:456216"/>
        <dbReference type="EC" id="2.7.10.2"/>
    </reaction>
</comment>
<dbReference type="EMBL" id="JACHIU010000001">
    <property type="protein sequence ID" value="MBB6472955.1"/>
    <property type="molecule type" value="Genomic_DNA"/>
</dbReference>
<keyword evidence="9 17" id="KW-0812">Transmembrane</keyword>
<evidence type="ECO:0000256" key="10">
    <source>
        <dbReference type="ARBA" id="ARBA00022741"/>
    </source>
</evidence>
<dbReference type="PANTHER" id="PTHR32309:SF13">
    <property type="entry name" value="FERRIC ENTEROBACTIN TRANSPORT PROTEIN FEPE"/>
    <property type="match status" value="1"/>
</dbReference>
<dbReference type="PANTHER" id="PTHR32309">
    <property type="entry name" value="TYROSINE-PROTEIN KINASE"/>
    <property type="match status" value="1"/>
</dbReference>
<dbReference type="NCBIfam" id="TIGR01007">
    <property type="entry name" value="eps_fam"/>
    <property type="match status" value="1"/>
</dbReference>
<feature type="transmembrane region" description="Helical" evidence="17">
    <location>
        <begin position="179"/>
        <end position="199"/>
    </location>
</feature>
<evidence type="ECO:0000256" key="2">
    <source>
        <dbReference type="ARBA" id="ARBA00006683"/>
    </source>
</evidence>